<reference evidence="3 4" key="1">
    <citation type="journal article" date="2017" name="Mol. Ecol.">
        <title>Comparative and population genomic landscape of Phellinus noxius: A hypervariable fungus causing root rot in trees.</title>
        <authorList>
            <person name="Chung C.L."/>
            <person name="Lee T.J."/>
            <person name="Akiba M."/>
            <person name="Lee H.H."/>
            <person name="Kuo T.H."/>
            <person name="Liu D."/>
            <person name="Ke H.M."/>
            <person name="Yokoi T."/>
            <person name="Roa M.B."/>
            <person name="Lu M.J."/>
            <person name="Chang Y.Y."/>
            <person name="Ann P.J."/>
            <person name="Tsai J.N."/>
            <person name="Chen C.Y."/>
            <person name="Tzean S.S."/>
            <person name="Ota Y."/>
            <person name="Hattori T."/>
            <person name="Sahashi N."/>
            <person name="Liou R.F."/>
            <person name="Kikuchi T."/>
            <person name="Tsai I.J."/>
        </authorList>
    </citation>
    <scope>NUCLEOTIDE SEQUENCE [LARGE SCALE GENOMIC DNA]</scope>
    <source>
        <strain evidence="3 4">FFPRI411160</strain>
    </source>
</reference>
<dbReference type="InParanoid" id="A0A286UAU0"/>
<evidence type="ECO:0000256" key="1">
    <source>
        <dbReference type="ARBA" id="ARBA00022801"/>
    </source>
</evidence>
<dbReference type="Proteomes" id="UP000217199">
    <property type="component" value="Unassembled WGS sequence"/>
</dbReference>
<dbReference type="PANTHER" id="PTHR48081:SF8">
    <property type="entry name" value="ALPHA_BETA HYDROLASE FOLD-3 DOMAIN-CONTAINING PROTEIN-RELATED"/>
    <property type="match status" value="1"/>
</dbReference>
<dbReference type="GO" id="GO:0016787">
    <property type="term" value="F:hydrolase activity"/>
    <property type="evidence" value="ECO:0007669"/>
    <property type="project" value="UniProtKB-KW"/>
</dbReference>
<evidence type="ECO:0000259" key="2">
    <source>
        <dbReference type="Pfam" id="PF07859"/>
    </source>
</evidence>
<dbReference type="Gene3D" id="3.40.50.1820">
    <property type="entry name" value="alpha/beta hydrolase"/>
    <property type="match status" value="1"/>
</dbReference>
<dbReference type="InterPro" id="IPR050300">
    <property type="entry name" value="GDXG_lipolytic_enzyme"/>
</dbReference>
<evidence type="ECO:0000313" key="3">
    <source>
        <dbReference type="EMBL" id="PAV16703.1"/>
    </source>
</evidence>
<dbReference type="Pfam" id="PF07859">
    <property type="entry name" value="Abhydrolase_3"/>
    <property type="match status" value="1"/>
</dbReference>
<proteinExistence type="predicted"/>
<accession>A0A286UAU0</accession>
<dbReference type="InterPro" id="IPR029058">
    <property type="entry name" value="AB_hydrolase_fold"/>
</dbReference>
<dbReference type="FunCoup" id="A0A286UAU0">
    <property type="interactions" value="114"/>
</dbReference>
<keyword evidence="1" id="KW-0378">Hydrolase</keyword>
<dbReference type="AlphaFoldDB" id="A0A286UAU0"/>
<dbReference type="InterPro" id="IPR013094">
    <property type="entry name" value="AB_hydrolase_3"/>
</dbReference>
<keyword evidence="4" id="KW-1185">Reference proteome</keyword>
<comment type="caution">
    <text evidence="3">The sequence shown here is derived from an EMBL/GenBank/DDBJ whole genome shotgun (WGS) entry which is preliminary data.</text>
</comment>
<name>A0A286UAU0_9AGAM</name>
<dbReference type="SUPFAM" id="SSF53474">
    <property type="entry name" value="alpha/beta-Hydrolases"/>
    <property type="match status" value="1"/>
</dbReference>
<gene>
    <name evidence="3" type="ORF">PNOK_0832300</name>
</gene>
<dbReference type="PANTHER" id="PTHR48081">
    <property type="entry name" value="AB HYDROLASE SUPERFAMILY PROTEIN C4A8.06C"/>
    <property type="match status" value="1"/>
</dbReference>
<evidence type="ECO:0000313" key="4">
    <source>
        <dbReference type="Proteomes" id="UP000217199"/>
    </source>
</evidence>
<sequence>MSKWAHYATPDEEFWKSLATANPIRSFSIESLEQLTKGQSVANDYARKLVQDAGPPSGIRIEENRITVTSPPGEIECRIYTPEFTTTSEAFPVYVYFHGGGFCLGSLDSDDLKCREICFKHRIVVVNVNYRHAPQFTWPTAPDDAYEATKWVAENATKIRVDLEAGFIVGGASAGANLTCQVTQRARNDEVLKNKITGQILQVPSVLTHGQDFVENLKDKFPSFDQNSNDPSIPPALRRAFAEAYKPPSLSNKTASPLLAESFVGLPPAFVQIAGADPLRDEGLTYEEKLRDAKVPTKLEVYSGVPHGFVYYFPDIAISRRWRSDLDGGLRWLISLKSIPKEK</sequence>
<feature type="domain" description="Alpha/beta hydrolase fold-3" evidence="2">
    <location>
        <begin position="95"/>
        <end position="310"/>
    </location>
</feature>
<protein>
    <recommendedName>
        <fullName evidence="2">Alpha/beta hydrolase fold-3 domain-containing protein</fullName>
    </recommendedName>
</protein>
<dbReference type="STRING" id="2282107.A0A286UAU0"/>
<dbReference type="OrthoDB" id="408631at2759"/>
<organism evidence="3 4">
    <name type="scientific">Pyrrhoderma noxium</name>
    <dbReference type="NCBI Taxonomy" id="2282107"/>
    <lineage>
        <taxon>Eukaryota</taxon>
        <taxon>Fungi</taxon>
        <taxon>Dikarya</taxon>
        <taxon>Basidiomycota</taxon>
        <taxon>Agaricomycotina</taxon>
        <taxon>Agaricomycetes</taxon>
        <taxon>Hymenochaetales</taxon>
        <taxon>Hymenochaetaceae</taxon>
        <taxon>Pyrrhoderma</taxon>
    </lineage>
</organism>
<dbReference type="EMBL" id="NBII01000008">
    <property type="protein sequence ID" value="PAV16703.1"/>
    <property type="molecule type" value="Genomic_DNA"/>
</dbReference>